<dbReference type="OrthoDB" id="2506131at2759"/>
<dbReference type="PANTHER" id="PTHR33069">
    <property type="entry name" value="CHROMOSOME 7, WHOLE GENOME SHOTGUN SEQUENCE-RELATED"/>
    <property type="match status" value="1"/>
</dbReference>
<dbReference type="VEuPathDB" id="FungiDB:PSTT_10695"/>
<accession>A0A2S4W2R2</accession>
<reference evidence="2" key="3">
    <citation type="journal article" date="2018" name="Mol. Plant Microbe Interact.">
        <title>Genome sequence resources for the wheat stripe rust pathogen (Puccinia striiformis f. sp. tritici) and the barley stripe rust pathogen (Puccinia striiformis f. sp. hordei).</title>
        <authorList>
            <person name="Xia C."/>
            <person name="Wang M."/>
            <person name="Yin C."/>
            <person name="Cornejo O.E."/>
            <person name="Hulbert S.H."/>
            <person name="Chen X."/>
        </authorList>
    </citation>
    <scope>NUCLEOTIDE SEQUENCE [LARGE SCALE GENOMIC DNA]</scope>
    <source>
        <strain evidence="2">93TX-2</strain>
    </source>
</reference>
<sequence>MLDSAGKPSYMSEHQRHWHLGNLVTYGFERLETKCDLKRNEPSDPMSIDHVFPALSVDDLEKQENLLNQLHSKILPALKSQITSLLLALDPPSILKDPEQKLHLILKTQGELHYSLDQLEAAIDIVCPEPTIISNRNDDHHRRGLKSYRLHQLRARDKVLSSILPEMFEIASELIQQMRLTSGKPVDDYDINFFKNRLDICILPATDWIQSTIDRLKASDFDMVKYHWKLDIINMGSLLEDIIRNLDPSTAENRERPQKYVRDPVIQLAKLVIPIFKLSRIFFKKLSKRGLNNERLPVFTEMCSNQIECLVKCAAEVSDDLLQLTVHLDFANRDRGVVTSLEFIELATTLKARFESPLLLVVLYIIPFIPDNESLNVQNYYRNWCLTWNNQMSLAIHNFECAAKSLNSNL</sequence>
<evidence type="ECO:0000313" key="2">
    <source>
        <dbReference type="Proteomes" id="UP000238274"/>
    </source>
</evidence>
<dbReference type="Proteomes" id="UP000238274">
    <property type="component" value="Unassembled WGS sequence"/>
</dbReference>
<reference evidence="1 2" key="1">
    <citation type="submission" date="2017-12" db="EMBL/GenBank/DDBJ databases">
        <title>Gene loss provides genomic basis for host adaptation in cereal stripe rust fungi.</title>
        <authorList>
            <person name="Xia C."/>
        </authorList>
    </citation>
    <scope>NUCLEOTIDE SEQUENCE [LARGE SCALE GENOMIC DNA]</scope>
    <source>
        <strain evidence="1 2">93TX-2</strain>
    </source>
</reference>
<dbReference type="PANTHER" id="PTHR33069:SF3">
    <property type="entry name" value="DYNEIN HEAVY CHAIN TAIL DOMAIN-CONTAINING PROTEIN"/>
    <property type="match status" value="1"/>
</dbReference>
<reference evidence="2" key="2">
    <citation type="journal article" date="2018" name="BMC Genomics">
        <title>Genomic insights into host adaptation between the wheat stripe rust pathogen (Puccinia striiformis f. sp. tritici) and the barley stripe rust pathogen (Puccinia striiformis f. sp. hordei).</title>
        <authorList>
            <person name="Xia C."/>
            <person name="Wang M."/>
            <person name="Yin C."/>
            <person name="Cornejo O.E."/>
            <person name="Hulbert S.H."/>
            <person name="Chen X."/>
        </authorList>
    </citation>
    <scope>NUCLEOTIDE SEQUENCE [LARGE SCALE GENOMIC DNA]</scope>
    <source>
        <strain evidence="2">93TX-2</strain>
    </source>
</reference>
<protein>
    <submittedName>
        <fullName evidence="1">Uncharacterized protein</fullName>
    </submittedName>
</protein>
<proteinExistence type="predicted"/>
<keyword evidence="2" id="KW-1185">Reference proteome</keyword>
<organism evidence="1 2">
    <name type="scientific">Puccinia striiformis</name>
    <dbReference type="NCBI Taxonomy" id="27350"/>
    <lineage>
        <taxon>Eukaryota</taxon>
        <taxon>Fungi</taxon>
        <taxon>Dikarya</taxon>
        <taxon>Basidiomycota</taxon>
        <taxon>Pucciniomycotina</taxon>
        <taxon>Pucciniomycetes</taxon>
        <taxon>Pucciniales</taxon>
        <taxon>Pucciniaceae</taxon>
        <taxon>Puccinia</taxon>
    </lineage>
</organism>
<dbReference type="VEuPathDB" id="FungiDB:PSTT_10696"/>
<dbReference type="AlphaFoldDB" id="A0A2S4W2R2"/>
<gene>
    <name evidence="1" type="ORF">PSHT_06922</name>
</gene>
<dbReference type="VEuPathDB" id="FungiDB:PSHT_06922"/>
<evidence type="ECO:0000313" key="1">
    <source>
        <dbReference type="EMBL" id="POW16006.1"/>
    </source>
</evidence>
<dbReference type="EMBL" id="PKSM01000082">
    <property type="protein sequence ID" value="POW16006.1"/>
    <property type="molecule type" value="Genomic_DNA"/>
</dbReference>
<comment type="caution">
    <text evidence="1">The sequence shown here is derived from an EMBL/GenBank/DDBJ whole genome shotgun (WGS) entry which is preliminary data.</text>
</comment>
<name>A0A2S4W2R2_9BASI</name>